<dbReference type="Pfam" id="PF13202">
    <property type="entry name" value="EF-hand_5"/>
    <property type="match status" value="2"/>
</dbReference>
<dbReference type="EMBL" id="AP021879">
    <property type="protein sequence ID" value="BBO87136.1"/>
    <property type="molecule type" value="Genomic_DNA"/>
</dbReference>
<evidence type="ECO:0000256" key="1">
    <source>
        <dbReference type="SAM" id="MobiDB-lite"/>
    </source>
</evidence>
<sequence>MNRLFSILLLAVFLMVLSVSSGYSQKVSGQFIQMDQNKDGSVSLEELQKSYPEMDEKSFKSADTNNDGKISHDEWYNFKDKPRKGQRQGQKSGKGYGQGKRTY</sequence>
<dbReference type="InterPro" id="IPR018247">
    <property type="entry name" value="EF_Hand_1_Ca_BS"/>
</dbReference>
<feature type="compositionally biased region" description="Gly residues" evidence="1">
    <location>
        <begin position="92"/>
        <end position="103"/>
    </location>
</feature>
<feature type="region of interest" description="Disordered" evidence="1">
    <location>
        <begin position="43"/>
        <end position="103"/>
    </location>
</feature>
<proteinExistence type="predicted"/>
<evidence type="ECO:0000313" key="3">
    <source>
        <dbReference type="EMBL" id="BBO87136.1"/>
    </source>
</evidence>
<protein>
    <recommendedName>
        <fullName evidence="2">EF-hand domain-containing protein</fullName>
    </recommendedName>
</protein>
<gene>
    <name evidence="3" type="ORF">DSCOOX_03160</name>
</gene>
<reference evidence="3 4" key="1">
    <citation type="submission" date="2019-11" db="EMBL/GenBank/DDBJ databases">
        <title>Comparative genomics of hydrocarbon-degrading Desulfosarcina strains.</title>
        <authorList>
            <person name="Watanabe M."/>
            <person name="Kojima H."/>
            <person name="Fukui M."/>
        </authorList>
    </citation>
    <scope>NUCLEOTIDE SEQUENCE [LARGE SCALE GENOMIC DNA]</scope>
    <source>
        <strain evidence="4">oXyS1</strain>
    </source>
</reference>
<dbReference type="PROSITE" id="PS00018">
    <property type="entry name" value="EF_HAND_1"/>
    <property type="match status" value="2"/>
</dbReference>
<dbReference type="GO" id="GO:0005509">
    <property type="term" value="F:calcium ion binding"/>
    <property type="evidence" value="ECO:0007669"/>
    <property type="project" value="InterPro"/>
</dbReference>
<feature type="domain" description="EF-hand" evidence="2">
    <location>
        <begin position="31"/>
        <end position="57"/>
    </location>
</feature>
<name>A0A5K8A3X9_9BACT</name>
<organism evidence="3 4">
    <name type="scientific">Desulfosarcina ovata subsp. ovata</name>
    <dbReference type="NCBI Taxonomy" id="2752305"/>
    <lineage>
        <taxon>Bacteria</taxon>
        <taxon>Pseudomonadati</taxon>
        <taxon>Thermodesulfobacteriota</taxon>
        <taxon>Desulfobacteria</taxon>
        <taxon>Desulfobacterales</taxon>
        <taxon>Desulfosarcinaceae</taxon>
        <taxon>Desulfosarcina</taxon>
    </lineage>
</organism>
<dbReference type="InterPro" id="IPR002048">
    <property type="entry name" value="EF_hand_dom"/>
</dbReference>
<dbReference type="Gene3D" id="1.10.238.10">
    <property type="entry name" value="EF-hand"/>
    <property type="match status" value="1"/>
</dbReference>
<dbReference type="PROSITE" id="PS50222">
    <property type="entry name" value="EF_HAND_2"/>
    <property type="match status" value="1"/>
</dbReference>
<dbReference type="SUPFAM" id="SSF47473">
    <property type="entry name" value="EF-hand"/>
    <property type="match status" value="1"/>
</dbReference>
<evidence type="ECO:0000313" key="4">
    <source>
        <dbReference type="Proteomes" id="UP000422108"/>
    </source>
</evidence>
<keyword evidence="4" id="KW-1185">Reference proteome</keyword>
<feature type="compositionally biased region" description="Basic and acidic residues" evidence="1">
    <location>
        <begin position="46"/>
        <end position="60"/>
    </location>
</feature>
<dbReference type="InterPro" id="IPR011992">
    <property type="entry name" value="EF-hand-dom_pair"/>
</dbReference>
<evidence type="ECO:0000259" key="2">
    <source>
        <dbReference type="PROSITE" id="PS50222"/>
    </source>
</evidence>
<feature type="compositionally biased region" description="Basic and acidic residues" evidence="1">
    <location>
        <begin position="69"/>
        <end position="80"/>
    </location>
</feature>
<accession>A0A5K8A3X9</accession>
<dbReference type="AlphaFoldDB" id="A0A5K8A3X9"/>
<dbReference type="Proteomes" id="UP000422108">
    <property type="component" value="Chromosome"/>
</dbReference>